<keyword evidence="5 6" id="KW-0472">Membrane</keyword>
<evidence type="ECO:0000256" key="5">
    <source>
        <dbReference type="ARBA" id="ARBA00023136"/>
    </source>
</evidence>
<dbReference type="PANTHER" id="PTHR35007">
    <property type="entry name" value="INTEGRAL MEMBRANE PROTEIN-RELATED"/>
    <property type="match status" value="1"/>
</dbReference>
<reference evidence="8" key="2">
    <citation type="submission" date="2020-09" db="EMBL/GenBank/DDBJ databases">
        <authorList>
            <person name="Sun Q."/>
            <person name="Zhou Y."/>
        </authorList>
    </citation>
    <scope>NUCLEOTIDE SEQUENCE</scope>
    <source>
        <strain evidence="8">CGMCC 4.7430</strain>
    </source>
</reference>
<name>A0A918E953_9ACTN</name>
<protein>
    <submittedName>
        <fullName evidence="8">Type II secretion system protein</fullName>
    </submittedName>
</protein>
<dbReference type="Pfam" id="PF00482">
    <property type="entry name" value="T2SSF"/>
    <property type="match status" value="1"/>
</dbReference>
<evidence type="ECO:0000313" key="9">
    <source>
        <dbReference type="Proteomes" id="UP000660745"/>
    </source>
</evidence>
<evidence type="ECO:0000256" key="2">
    <source>
        <dbReference type="ARBA" id="ARBA00022475"/>
    </source>
</evidence>
<evidence type="ECO:0000256" key="3">
    <source>
        <dbReference type="ARBA" id="ARBA00022692"/>
    </source>
</evidence>
<dbReference type="Proteomes" id="UP000660745">
    <property type="component" value="Unassembled WGS sequence"/>
</dbReference>
<feature type="transmembrane region" description="Helical" evidence="6">
    <location>
        <begin position="213"/>
        <end position="232"/>
    </location>
</feature>
<dbReference type="EMBL" id="BMNK01000015">
    <property type="protein sequence ID" value="GGP14136.1"/>
    <property type="molecule type" value="Genomic_DNA"/>
</dbReference>
<dbReference type="RefSeq" id="WP_225277410.1">
    <property type="nucleotide sequence ID" value="NZ_JAIWLT010000007.1"/>
</dbReference>
<keyword evidence="4 6" id="KW-1133">Transmembrane helix</keyword>
<feature type="transmembrane region" description="Helical" evidence="6">
    <location>
        <begin position="48"/>
        <end position="77"/>
    </location>
</feature>
<dbReference type="PANTHER" id="PTHR35007:SF3">
    <property type="entry name" value="POSSIBLE CONSERVED ALANINE RICH MEMBRANE PROTEIN"/>
    <property type="match status" value="1"/>
</dbReference>
<evidence type="ECO:0000313" key="8">
    <source>
        <dbReference type="EMBL" id="GGP14136.1"/>
    </source>
</evidence>
<accession>A0A918E953</accession>
<keyword evidence="9" id="KW-1185">Reference proteome</keyword>
<feature type="domain" description="Type II secretion system protein GspF" evidence="7">
    <location>
        <begin position="99"/>
        <end position="225"/>
    </location>
</feature>
<keyword evidence="2" id="KW-1003">Cell membrane</keyword>
<feature type="transmembrane region" description="Helical" evidence="6">
    <location>
        <begin position="238"/>
        <end position="258"/>
    </location>
</feature>
<dbReference type="GO" id="GO:0005886">
    <property type="term" value="C:plasma membrane"/>
    <property type="evidence" value="ECO:0007669"/>
    <property type="project" value="UniProtKB-SubCell"/>
</dbReference>
<organism evidence="8 9">
    <name type="scientific">Nonomuraea glycinis</name>
    <dbReference type="NCBI Taxonomy" id="2047744"/>
    <lineage>
        <taxon>Bacteria</taxon>
        <taxon>Bacillati</taxon>
        <taxon>Actinomycetota</taxon>
        <taxon>Actinomycetes</taxon>
        <taxon>Streptosporangiales</taxon>
        <taxon>Streptosporangiaceae</taxon>
        <taxon>Nonomuraea</taxon>
    </lineage>
</organism>
<keyword evidence="3 6" id="KW-0812">Transmembrane</keyword>
<gene>
    <name evidence="8" type="ORF">GCM10012278_68720</name>
</gene>
<comment type="subcellular location">
    <subcellularLocation>
        <location evidence="1">Cell membrane</location>
        <topology evidence="1">Multi-pass membrane protein</topology>
    </subcellularLocation>
</comment>
<evidence type="ECO:0000256" key="6">
    <source>
        <dbReference type="SAM" id="Phobius"/>
    </source>
</evidence>
<sequence length="278" mass="29639">MTGWLAALSGAALIAGPLLTAAGSRQVPVQPPRPPKRRIPRSAAMPVAYGLGAFCVMWWLTGWPVAAAGAAVGAVALPRMLTSRDTVQRIEQLEALEAWIRHLADVLGGSAGIEEALRSSADHPPAPIATEVRALARRLTYRTPTEQALRAFADDLADPTGDMIAGALILACRARGQGLREVLQRLARTVAKDVAARREINAERATHRVTARWVVGALLGYTAFALLNTTYVAPFGTIGGQLVLAIVIGLYAGAFAWLHRLARPPKGHRFLNTAGERT</sequence>
<evidence type="ECO:0000259" key="7">
    <source>
        <dbReference type="Pfam" id="PF00482"/>
    </source>
</evidence>
<proteinExistence type="predicted"/>
<reference evidence="8" key="1">
    <citation type="journal article" date="2014" name="Int. J. Syst. Evol. Microbiol.">
        <title>Complete genome sequence of Corynebacterium casei LMG S-19264T (=DSM 44701T), isolated from a smear-ripened cheese.</title>
        <authorList>
            <consortium name="US DOE Joint Genome Institute (JGI-PGF)"/>
            <person name="Walter F."/>
            <person name="Albersmeier A."/>
            <person name="Kalinowski J."/>
            <person name="Ruckert C."/>
        </authorList>
    </citation>
    <scope>NUCLEOTIDE SEQUENCE</scope>
    <source>
        <strain evidence="8">CGMCC 4.7430</strain>
    </source>
</reference>
<evidence type="ECO:0000256" key="1">
    <source>
        <dbReference type="ARBA" id="ARBA00004651"/>
    </source>
</evidence>
<comment type="caution">
    <text evidence="8">The sequence shown here is derived from an EMBL/GenBank/DDBJ whole genome shotgun (WGS) entry which is preliminary data.</text>
</comment>
<dbReference type="InterPro" id="IPR018076">
    <property type="entry name" value="T2SS_GspF_dom"/>
</dbReference>
<evidence type="ECO:0000256" key="4">
    <source>
        <dbReference type="ARBA" id="ARBA00022989"/>
    </source>
</evidence>
<dbReference type="AlphaFoldDB" id="A0A918E953"/>